<protein>
    <submittedName>
        <fullName evidence="1">Kinase domain protein</fullName>
    </submittedName>
</protein>
<dbReference type="GO" id="GO:0016301">
    <property type="term" value="F:kinase activity"/>
    <property type="evidence" value="ECO:0007669"/>
    <property type="project" value="UniProtKB-KW"/>
</dbReference>
<sequence length="213" mass="24498">MLHQIYFQQKQNIFWLNKSQFLSIKQTSEKYILTISLLKSQIEEVIKRSKKETAEVPAAQTTYTTTYNLPSTTVEPIKSSQYQTTTYTTNTPVQYNFTSNNVQLPQQTEVNYSTSYVPYQRVEQTSYTTTLPASSVPAQQVTEYQTSSNISFMSPEERDAYIAKILNESKNYAASNTNTTITYTNYVDGKPNVQVQFCKMRLYAQQILENAIK</sequence>
<name>W7X4N3_TETTS</name>
<dbReference type="EMBL" id="GG662510">
    <property type="protein sequence ID" value="EWS72367.1"/>
    <property type="molecule type" value="Genomic_DNA"/>
</dbReference>
<dbReference type="InParanoid" id="W7X4N3"/>
<keyword evidence="1" id="KW-0418">Kinase</keyword>
<reference evidence="2" key="1">
    <citation type="journal article" date="2006" name="PLoS Biol.">
        <title>Macronuclear genome sequence of the ciliate Tetrahymena thermophila, a model eukaryote.</title>
        <authorList>
            <person name="Eisen J.A."/>
            <person name="Coyne R.S."/>
            <person name="Wu M."/>
            <person name="Wu D."/>
            <person name="Thiagarajan M."/>
            <person name="Wortman J.R."/>
            <person name="Badger J.H."/>
            <person name="Ren Q."/>
            <person name="Amedeo P."/>
            <person name="Jones K.M."/>
            <person name="Tallon L.J."/>
            <person name="Delcher A.L."/>
            <person name="Salzberg S.L."/>
            <person name="Silva J.C."/>
            <person name="Haas B.J."/>
            <person name="Majoros W.H."/>
            <person name="Farzad M."/>
            <person name="Carlton J.M."/>
            <person name="Smith R.K. Jr."/>
            <person name="Garg J."/>
            <person name="Pearlman R.E."/>
            <person name="Karrer K.M."/>
            <person name="Sun L."/>
            <person name="Manning G."/>
            <person name="Elde N.C."/>
            <person name="Turkewitz A.P."/>
            <person name="Asai D.J."/>
            <person name="Wilkes D.E."/>
            <person name="Wang Y."/>
            <person name="Cai H."/>
            <person name="Collins K."/>
            <person name="Stewart B.A."/>
            <person name="Lee S.R."/>
            <person name="Wilamowska K."/>
            <person name="Weinberg Z."/>
            <person name="Ruzzo W.L."/>
            <person name="Wloga D."/>
            <person name="Gaertig J."/>
            <person name="Frankel J."/>
            <person name="Tsao C.-C."/>
            <person name="Gorovsky M.A."/>
            <person name="Keeling P.J."/>
            <person name="Waller R.F."/>
            <person name="Patron N.J."/>
            <person name="Cherry J.M."/>
            <person name="Stover N.A."/>
            <person name="Krieger C.J."/>
            <person name="del Toro C."/>
            <person name="Ryder H.F."/>
            <person name="Williamson S.C."/>
            <person name="Barbeau R.A."/>
            <person name="Hamilton E.P."/>
            <person name="Orias E."/>
        </authorList>
    </citation>
    <scope>NUCLEOTIDE SEQUENCE [LARGE SCALE GENOMIC DNA]</scope>
    <source>
        <strain evidence="2">SB210</strain>
    </source>
</reference>
<dbReference type="AlphaFoldDB" id="W7X4N3"/>
<keyword evidence="1" id="KW-0808">Transferase</keyword>
<keyword evidence="2" id="KW-1185">Reference proteome</keyword>
<gene>
    <name evidence="1" type="ORF">TTHERM_000584708</name>
</gene>
<evidence type="ECO:0000313" key="1">
    <source>
        <dbReference type="EMBL" id="EWS72367.1"/>
    </source>
</evidence>
<proteinExistence type="predicted"/>
<dbReference type="RefSeq" id="XP_012655089.1">
    <property type="nucleotide sequence ID" value="XM_012799635.1"/>
</dbReference>
<accession>W7X4N3</accession>
<dbReference type="GeneID" id="24439707"/>
<organism evidence="1 2">
    <name type="scientific">Tetrahymena thermophila (strain SB210)</name>
    <dbReference type="NCBI Taxonomy" id="312017"/>
    <lineage>
        <taxon>Eukaryota</taxon>
        <taxon>Sar</taxon>
        <taxon>Alveolata</taxon>
        <taxon>Ciliophora</taxon>
        <taxon>Intramacronucleata</taxon>
        <taxon>Oligohymenophorea</taxon>
        <taxon>Hymenostomatida</taxon>
        <taxon>Tetrahymenina</taxon>
        <taxon>Tetrahymenidae</taxon>
        <taxon>Tetrahymena</taxon>
    </lineage>
</organism>
<evidence type="ECO:0000313" key="2">
    <source>
        <dbReference type="Proteomes" id="UP000009168"/>
    </source>
</evidence>
<dbReference type="KEGG" id="tet:TTHERM_000584708"/>
<dbReference type="Proteomes" id="UP000009168">
    <property type="component" value="Unassembled WGS sequence"/>
</dbReference>